<feature type="domain" description="Major facilitator superfamily (MFS) profile" evidence="11">
    <location>
        <begin position="14"/>
        <end position="456"/>
    </location>
</feature>
<dbReference type="InterPro" id="IPR005829">
    <property type="entry name" value="Sugar_transporter_CS"/>
</dbReference>
<dbReference type="InterPro" id="IPR005828">
    <property type="entry name" value="MFS_sugar_transport-like"/>
</dbReference>
<feature type="transmembrane region" description="Helical" evidence="10">
    <location>
        <begin position="138"/>
        <end position="160"/>
    </location>
</feature>
<dbReference type="RefSeq" id="WP_044545434.1">
    <property type="nucleotide sequence ID" value="NZ_CDRH01000244.1"/>
</dbReference>
<dbReference type="PRINTS" id="PR00171">
    <property type="entry name" value="SUGRTRNSPORT"/>
</dbReference>
<evidence type="ECO:0000313" key="13">
    <source>
        <dbReference type="Proteomes" id="UP000095591"/>
    </source>
</evidence>
<keyword evidence="5" id="KW-0762">Sugar transport</keyword>
<evidence type="ECO:0000256" key="7">
    <source>
        <dbReference type="ARBA" id="ARBA00022989"/>
    </source>
</evidence>
<keyword evidence="8 10" id="KW-0472">Membrane</keyword>
<feature type="transmembrane region" description="Helical" evidence="10">
    <location>
        <begin position="172"/>
        <end position="190"/>
    </location>
</feature>
<feature type="transmembrane region" description="Helical" evidence="10">
    <location>
        <begin position="319"/>
        <end position="344"/>
    </location>
</feature>
<evidence type="ECO:0000259" key="11">
    <source>
        <dbReference type="PROSITE" id="PS50850"/>
    </source>
</evidence>
<keyword evidence="4" id="KW-1003">Cell membrane</keyword>
<dbReference type="FunFam" id="1.20.1250.20:FF:000218">
    <property type="entry name" value="facilitated trehalose transporter Tret1"/>
    <property type="match status" value="1"/>
</dbReference>
<dbReference type="PROSITE" id="PS00217">
    <property type="entry name" value="SUGAR_TRANSPORT_2"/>
    <property type="match status" value="1"/>
</dbReference>
<evidence type="ECO:0000256" key="8">
    <source>
        <dbReference type="ARBA" id="ARBA00023136"/>
    </source>
</evidence>
<feature type="transmembrane region" description="Helical" evidence="10">
    <location>
        <begin position="350"/>
        <end position="375"/>
    </location>
</feature>
<dbReference type="PANTHER" id="PTHR48020:SF12">
    <property type="entry name" value="PROTON MYO-INOSITOL COTRANSPORTER"/>
    <property type="match status" value="1"/>
</dbReference>
<evidence type="ECO:0000256" key="5">
    <source>
        <dbReference type="ARBA" id="ARBA00022597"/>
    </source>
</evidence>
<dbReference type="GO" id="GO:0005886">
    <property type="term" value="C:plasma membrane"/>
    <property type="evidence" value="ECO:0007669"/>
    <property type="project" value="UniProtKB-SubCell"/>
</dbReference>
<feature type="transmembrane region" description="Helical" evidence="10">
    <location>
        <begin position="430"/>
        <end position="452"/>
    </location>
</feature>
<feature type="transmembrane region" description="Helical" evidence="10">
    <location>
        <begin position="251"/>
        <end position="274"/>
    </location>
</feature>
<evidence type="ECO:0000256" key="10">
    <source>
        <dbReference type="SAM" id="Phobius"/>
    </source>
</evidence>
<dbReference type="Pfam" id="PF00083">
    <property type="entry name" value="Sugar_tr"/>
    <property type="match status" value="1"/>
</dbReference>
<dbReference type="InterPro" id="IPR003663">
    <property type="entry name" value="Sugar/inositol_transpt"/>
</dbReference>
<dbReference type="InterPro" id="IPR050814">
    <property type="entry name" value="Myo-inositol_Transporter"/>
</dbReference>
<dbReference type="Proteomes" id="UP000095591">
    <property type="component" value="Unassembled WGS sequence"/>
</dbReference>
<name>A0A173TFJ9_PARDI</name>
<evidence type="ECO:0000256" key="9">
    <source>
        <dbReference type="RuleBase" id="RU003346"/>
    </source>
</evidence>
<evidence type="ECO:0000256" key="6">
    <source>
        <dbReference type="ARBA" id="ARBA00022692"/>
    </source>
</evidence>
<accession>A0A173TFJ9</accession>
<feature type="transmembrane region" description="Helical" evidence="10">
    <location>
        <begin position="286"/>
        <end position="312"/>
    </location>
</feature>
<dbReference type="PROSITE" id="PS00216">
    <property type="entry name" value="SUGAR_TRANSPORT_1"/>
    <property type="match status" value="1"/>
</dbReference>
<organism evidence="12 13">
    <name type="scientific">Parabacteroides distasonis</name>
    <dbReference type="NCBI Taxonomy" id="823"/>
    <lineage>
        <taxon>Bacteria</taxon>
        <taxon>Pseudomonadati</taxon>
        <taxon>Bacteroidota</taxon>
        <taxon>Bacteroidia</taxon>
        <taxon>Bacteroidales</taxon>
        <taxon>Tannerellaceae</taxon>
        <taxon>Parabacteroides</taxon>
    </lineage>
</organism>
<keyword evidence="7 10" id="KW-1133">Transmembrane helix</keyword>
<evidence type="ECO:0000313" key="12">
    <source>
        <dbReference type="EMBL" id="CUN00038.1"/>
    </source>
</evidence>
<reference evidence="12 13" key="1">
    <citation type="submission" date="2015-09" db="EMBL/GenBank/DDBJ databases">
        <authorList>
            <consortium name="Pathogen Informatics"/>
        </authorList>
    </citation>
    <scope>NUCLEOTIDE SEQUENCE [LARGE SCALE GENOMIC DNA]</scope>
    <source>
        <strain evidence="12 13">2789STDY5608872</strain>
    </source>
</reference>
<feature type="transmembrane region" description="Helical" evidence="10">
    <location>
        <begin position="80"/>
        <end position="99"/>
    </location>
</feature>
<dbReference type="InterPro" id="IPR020846">
    <property type="entry name" value="MFS_dom"/>
</dbReference>
<dbReference type="InterPro" id="IPR036259">
    <property type="entry name" value="MFS_trans_sf"/>
</dbReference>
<dbReference type="AlphaFoldDB" id="A0A173TFJ9"/>
<keyword evidence="3 9" id="KW-0813">Transport</keyword>
<feature type="transmembrane region" description="Helical" evidence="10">
    <location>
        <begin position="12"/>
        <end position="36"/>
    </location>
</feature>
<gene>
    <name evidence="12" type="primary">csbC</name>
    <name evidence="12" type="ORF">ERS852429_01516</name>
</gene>
<comment type="subcellular location">
    <subcellularLocation>
        <location evidence="1">Cell membrane</location>
        <topology evidence="1">Multi-pass membrane protein</topology>
    </subcellularLocation>
</comment>
<evidence type="ECO:0000256" key="3">
    <source>
        <dbReference type="ARBA" id="ARBA00022448"/>
    </source>
</evidence>
<dbReference type="NCBIfam" id="TIGR00879">
    <property type="entry name" value="SP"/>
    <property type="match status" value="1"/>
</dbReference>
<feature type="transmembrane region" description="Helical" evidence="10">
    <location>
        <begin position="387"/>
        <end position="410"/>
    </location>
</feature>
<proteinExistence type="inferred from homology"/>
<protein>
    <submittedName>
        <fullName evidence="12">Probable metabolite transport protein CsbC</fullName>
    </submittedName>
</protein>
<dbReference type="Gene3D" id="1.20.1250.20">
    <property type="entry name" value="MFS general substrate transporter like domains"/>
    <property type="match status" value="1"/>
</dbReference>
<dbReference type="SUPFAM" id="SSF103473">
    <property type="entry name" value="MFS general substrate transporter"/>
    <property type="match status" value="1"/>
</dbReference>
<dbReference type="GO" id="GO:0022857">
    <property type="term" value="F:transmembrane transporter activity"/>
    <property type="evidence" value="ECO:0007669"/>
    <property type="project" value="InterPro"/>
</dbReference>
<dbReference type="EMBL" id="CYXP01000002">
    <property type="protein sequence ID" value="CUN00038.1"/>
    <property type="molecule type" value="Genomic_DNA"/>
</dbReference>
<keyword evidence="6 10" id="KW-0812">Transmembrane</keyword>
<evidence type="ECO:0000256" key="2">
    <source>
        <dbReference type="ARBA" id="ARBA00010992"/>
    </source>
</evidence>
<feature type="transmembrane region" description="Helical" evidence="10">
    <location>
        <begin position="105"/>
        <end position="126"/>
    </location>
</feature>
<comment type="similarity">
    <text evidence="2 9">Belongs to the major facilitator superfamily. Sugar transporter (TC 2.A.1.1) family.</text>
</comment>
<dbReference type="PROSITE" id="PS50850">
    <property type="entry name" value="MFS"/>
    <property type="match status" value="1"/>
</dbReference>
<evidence type="ECO:0000256" key="4">
    <source>
        <dbReference type="ARBA" id="ARBA00022475"/>
    </source>
</evidence>
<dbReference type="PANTHER" id="PTHR48020">
    <property type="entry name" value="PROTON MYO-INOSITOL COTRANSPORTER"/>
    <property type="match status" value="1"/>
</dbReference>
<sequence>MRNTSYRYWMIYVIAIVAAMGGLLFGFDTGVISGAIPFFQKDFGIDDSMVEVVTSSGLLGAILGALCCGKLTDRIGRRKVILTSAVIFAIGALWSGWAPDIYHLIAARLFLGVAIGISSFAVPLYIAEVSPAKSRGMFVAMFQLMITIGLLVSYLSDLYFADEASVSCWRPMFYVGVIPAIILFVGMLLVPPSPRWLMSVGREEESLSVLKMVEHPDLVNASFEQMRNEMRKNDERQGCFKDLAQPWLRNALVIAIGIMFFQQFVGINTVIYYSPKIFLMAGFDGAVSAIGASVGVGVVNLLFTLLSVYFVDRLGRRKLYFLGLSGIVISLLLLATSFIFAAQLGDSGKWLSIVLIFLYVGFFAISIGPLGWLIVSEVFPQKLRGLGTSLGSLSVWFFNAIVSFTFFKILKVFSISGTELTINGESQGNPAGAFLFYAFIGIVAIIWGYFYVSETKGVSLENIEAFWRKGGHPKDKII</sequence>
<feature type="transmembrane region" description="Helical" evidence="10">
    <location>
        <begin position="48"/>
        <end position="68"/>
    </location>
</feature>
<evidence type="ECO:0000256" key="1">
    <source>
        <dbReference type="ARBA" id="ARBA00004651"/>
    </source>
</evidence>